<dbReference type="GO" id="GO:0051607">
    <property type="term" value="P:defense response to virus"/>
    <property type="evidence" value="ECO:0007669"/>
    <property type="project" value="UniProtKB-KW"/>
</dbReference>
<keyword evidence="4" id="KW-0694">RNA-binding</keyword>
<dbReference type="Proteomes" id="UP000245880">
    <property type="component" value="Unassembled WGS sequence"/>
</dbReference>
<dbReference type="InterPro" id="IPR005537">
    <property type="entry name" value="RAMP_III_fam"/>
</dbReference>
<evidence type="ECO:0000313" key="8">
    <source>
        <dbReference type="EMBL" id="PWJ57824.1"/>
    </source>
</evidence>
<evidence type="ECO:0000256" key="2">
    <source>
        <dbReference type="ARBA" id="ARBA00006680"/>
    </source>
</evidence>
<dbReference type="PANTHER" id="PTHR38007">
    <property type="entry name" value="CRISPR SYSTEM CMS PROTEIN CSM5"/>
    <property type="match status" value="1"/>
</dbReference>
<comment type="caution">
    <text evidence="8">The sequence shown here is derived from an EMBL/GenBank/DDBJ whole genome shotgun (WGS) entry which is preliminary data.</text>
</comment>
<name>A0A316AL97_9BACT</name>
<comment type="function">
    <text evidence="1">This subunit might be involved in maturation of a crRNA intermediate to its mature form.</text>
</comment>
<accession>A0A316AL97</accession>
<comment type="similarity">
    <text evidence="2">Belongs to the CRISPR-associated Csm5 family.</text>
</comment>
<sequence>MAGGQGFILTCKTMIKPDDSTITQNFQVEIITPTHIGGAGENHWRKDIDFVIRDSRIWILDFVKLSKDVTPEKLSRVLVNGNSMSPLLDGKKLEPLTIKSFPSTAGPSNDIRRHTCGGFDGRPYIPGSSLKGSVSSILLKYFSKLNHISGNSSIVKNTLGDFENSVMRFFQFTDVHFEDTFLTSTKIFNLHKNNDQIWEGGWKHGINKTNLVFNSSGFTTMYESLIVGSKGGLTVSFKKKSIEQLYLGSRRNTQIKTPPSHTAPWLTSFSFTKFCKMINEHTLDFLGKEIKFFEKYTFDENTARLLEDLKEMRQKIKNLDTSKECILRMAAGSGFHSITGDWQYDKSDTAYFQNIGVWTDRDLKSKLCKRNDIGKQKYKSRKLAFEKDSNGQWKFLPMGFVKLTMVSLEDLLKAENERLAKEIFKKEEMIRLEAEAKAAAEALRLAESEAKKPNLFEGKLKVGAEIDAEIVVSGKPNIMKIFVNGQLEEQIPMIGYLSPEPVGKVAIVSVHRMGKDGKIKEVKYKKFK</sequence>
<evidence type="ECO:0000256" key="5">
    <source>
        <dbReference type="ARBA" id="ARBA00023118"/>
    </source>
</evidence>
<dbReference type="InterPro" id="IPR010173">
    <property type="entry name" value="CRISPR-assoc_Csm5"/>
</dbReference>
<evidence type="ECO:0000256" key="6">
    <source>
        <dbReference type="ARBA" id="ARBA00031720"/>
    </source>
</evidence>
<feature type="domain" description="CRISPR type III-associated protein" evidence="7">
    <location>
        <begin position="28"/>
        <end position="226"/>
    </location>
</feature>
<dbReference type="Pfam" id="PF03787">
    <property type="entry name" value="RAMPs"/>
    <property type="match status" value="1"/>
</dbReference>
<dbReference type="PANTHER" id="PTHR38007:SF1">
    <property type="entry name" value="CRISPR SYSTEM CMS PROTEIN CSM5"/>
    <property type="match status" value="1"/>
</dbReference>
<protein>
    <recommendedName>
        <fullName evidence="3">CRISPR system Cms protein Csm5</fullName>
    </recommendedName>
    <alternativeName>
        <fullName evidence="6">CRISPR type III A-associated protein Csm5</fullName>
    </alternativeName>
</protein>
<proteinExistence type="inferred from homology"/>
<evidence type="ECO:0000256" key="3">
    <source>
        <dbReference type="ARBA" id="ARBA00016113"/>
    </source>
</evidence>
<organism evidence="8 9">
    <name type="scientific">Dyadobacter jejuensis</name>
    <dbReference type="NCBI Taxonomy" id="1082580"/>
    <lineage>
        <taxon>Bacteria</taxon>
        <taxon>Pseudomonadati</taxon>
        <taxon>Bacteroidota</taxon>
        <taxon>Cytophagia</taxon>
        <taxon>Cytophagales</taxon>
        <taxon>Spirosomataceae</taxon>
        <taxon>Dyadobacter</taxon>
    </lineage>
</organism>
<evidence type="ECO:0000259" key="7">
    <source>
        <dbReference type="Pfam" id="PF03787"/>
    </source>
</evidence>
<gene>
    <name evidence="8" type="ORF">CLV98_1054</name>
</gene>
<dbReference type="GO" id="GO:0003723">
    <property type="term" value="F:RNA binding"/>
    <property type="evidence" value="ECO:0007669"/>
    <property type="project" value="UniProtKB-KW"/>
</dbReference>
<dbReference type="AlphaFoldDB" id="A0A316AL97"/>
<evidence type="ECO:0000313" key="9">
    <source>
        <dbReference type="Proteomes" id="UP000245880"/>
    </source>
</evidence>
<keyword evidence="5" id="KW-0051">Antiviral defense</keyword>
<reference evidence="8 9" key="1">
    <citation type="submission" date="2018-03" db="EMBL/GenBank/DDBJ databases">
        <title>Genomic Encyclopedia of Archaeal and Bacterial Type Strains, Phase II (KMG-II): from individual species to whole genera.</title>
        <authorList>
            <person name="Goeker M."/>
        </authorList>
    </citation>
    <scope>NUCLEOTIDE SEQUENCE [LARGE SCALE GENOMIC DNA]</scope>
    <source>
        <strain evidence="8 9">DSM 100346</strain>
    </source>
</reference>
<dbReference type="EMBL" id="QGDT01000005">
    <property type="protein sequence ID" value="PWJ57824.1"/>
    <property type="molecule type" value="Genomic_DNA"/>
</dbReference>
<evidence type="ECO:0000256" key="4">
    <source>
        <dbReference type="ARBA" id="ARBA00022884"/>
    </source>
</evidence>
<evidence type="ECO:0000256" key="1">
    <source>
        <dbReference type="ARBA" id="ARBA00003088"/>
    </source>
</evidence>
<keyword evidence="9" id="KW-1185">Reference proteome</keyword>